<keyword evidence="10 15" id="KW-0798">TonB box</keyword>
<evidence type="ECO:0000256" key="6">
    <source>
        <dbReference type="ARBA" id="ARBA00022692"/>
    </source>
</evidence>
<keyword evidence="3 14" id="KW-0813">Transport</keyword>
<dbReference type="InterPro" id="IPR012910">
    <property type="entry name" value="Plug_dom"/>
</dbReference>
<keyword evidence="12 19" id="KW-0675">Receptor</keyword>
<accession>A0A7Z9CU99</accession>
<dbReference type="SUPFAM" id="SSF56935">
    <property type="entry name" value="Porins"/>
    <property type="match status" value="1"/>
</dbReference>
<keyword evidence="11 14" id="KW-0472">Membrane</keyword>
<dbReference type="FunFam" id="2.170.130.10:FF:000001">
    <property type="entry name" value="Catecholate siderophore TonB-dependent receptor"/>
    <property type="match status" value="1"/>
</dbReference>
<evidence type="ECO:0000256" key="4">
    <source>
        <dbReference type="ARBA" id="ARBA00022452"/>
    </source>
</evidence>
<dbReference type="GO" id="GO:0015891">
    <property type="term" value="P:siderophore transport"/>
    <property type="evidence" value="ECO:0007669"/>
    <property type="project" value="InterPro"/>
</dbReference>
<evidence type="ECO:0000256" key="14">
    <source>
        <dbReference type="PROSITE-ProRule" id="PRU01360"/>
    </source>
</evidence>
<dbReference type="CDD" id="cd01347">
    <property type="entry name" value="ligand_gated_channel"/>
    <property type="match status" value="1"/>
</dbReference>
<feature type="signal peptide" evidence="16">
    <location>
        <begin position="1"/>
        <end position="37"/>
    </location>
</feature>
<name>A0A7Z9CU99_RAOTE</name>
<dbReference type="GO" id="GO:0015344">
    <property type="term" value="F:siderophore uptake transmembrane transporter activity"/>
    <property type="evidence" value="ECO:0007669"/>
    <property type="project" value="TreeGrafter"/>
</dbReference>
<reference evidence="19 20" key="1">
    <citation type="submission" date="2018-12" db="EMBL/GenBank/DDBJ databases">
        <authorList>
            <consortium name="Pathogen Informatics"/>
        </authorList>
    </citation>
    <scope>NUCLEOTIDE SEQUENCE [LARGE SCALE GENOMIC DNA]</scope>
    <source>
        <strain evidence="19 20">NCTC9997</strain>
    </source>
</reference>
<evidence type="ECO:0000313" key="20">
    <source>
        <dbReference type="Proteomes" id="UP000267630"/>
    </source>
</evidence>
<evidence type="ECO:0000259" key="18">
    <source>
        <dbReference type="Pfam" id="PF07715"/>
    </source>
</evidence>
<dbReference type="InterPro" id="IPR039426">
    <property type="entry name" value="TonB-dep_rcpt-like"/>
</dbReference>
<keyword evidence="13 14" id="KW-0998">Cell outer membrane</keyword>
<evidence type="ECO:0000256" key="9">
    <source>
        <dbReference type="ARBA" id="ARBA00023065"/>
    </source>
</evidence>
<dbReference type="Proteomes" id="UP000267630">
    <property type="component" value="Chromosome 3"/>
</dbReference>
<gene>
    <name evidence="19" type="primary">fhuA_3</name>
    <name evidence="19" type="ORF">NCTC9997_04679</name>
</gene>
<dbReference type="Pfam" id="PF00593">
    <property type="entry name" value="TonB_dep_Rec_b-barrel"/>
    <property type="match status" value="1"/>
</dbReference>
<dbReference type="GO" id="GO:0009279">
    <property type="term" value="C:cell outer membrane"/>
    <property type="evidence" value="ECO:0007669"/>
    <property type="project" value="UniProtKB-SubCell"/>
</dbReference>
<sequence length="726" mass="79871">MAIKTKDVAKNMFNNNKITKLWVTGMALASCAGQVQAAEETLVVTAGSSSEDPTAPLQGIVATKTLSATKTAAELIKTPQSVSVVTRDQMQALDVTSVSQALRYSAGVFTEYRGSSNRNDEVFVRGFSYVPKYLDGLSYGATASSQTGTVDPWLLERVELVRGPASVLFGQVNPGGLISMTSKRPTAQPVHAVQFRTGNNHLAEGAFDFGGPLSDDGSLLYRLNGIARTQNNQVDDYKETRMAIAPALTWYPNQATRFTLLTSYQKDPDAGYRNFLPRYGTVSSVDGSYIPRDFNVSDPNYDQSWREQTAIGYEFEHQLNDTFTLRQNARYATIKQKYRYLVYSTSDANSSVLSRRAQREERQTDEFGIDNQLEAQFTSGQLAHTVIGGLDYKTSKDKQYLGRAGGSQYDIDWRHPVYGVNVDESTFSTASDEQQNLDQVGVYLQDQLSWESWELLLSGRYDWAEVRTTDFTDASRSQKNDSKFTWRTGLLYAFDFGLSPYISYSTSFEPNLQTNRAPGVGPFDPSVGKQVEVGLKYQPNQNALMTLAMYDLTQSNVATYNSAAGWFENSGKVRSKGIEAEAHATVFDNLNLIASYTWTDAETVSTTVAGTEGKTPARIPTHMASAFTSYTLPGGALKSLTAGVGMRYIGTSYGDAKNTFKVPAVDLYDAMVSYELGELSSRLQGAKVQFNVNNIADTKYVASCASDSACFYGIGRTVTATVNYAW</sequence>
<dbReference type="PANTHER" id="PTHR32552:SF68">
    <property type="entry name" value="FERRICHROME OUTER MEMBRANE TRANSPORTER_PHAGE RECEPTOR"/>
    <property type="match status" value="1"/>
</dbReference>
<dbReference type="NCBIfam" id="TIGR01783">
    <property type="entry name" value="TonB-siderophor"/>
    <property type="match status" value="1"/>
</dbReference>
<dbReference type="FunFam" id="2.40.170.20:FF:000005">
    <property type="entry name" value="TonB-dependent siderophore receptor"/>
    <property type="match status" value="1"/>
</dbReference>
<feature type="domain" description="TonB-dependent receptor plug" evidence="18">
    <location>
        <begin position="76"/>
        <end position="176"/>
    </location>
</feature>
<keyword evidence="20" id="KW-1185">Reference proteome</keyword>
<keyword evidence="7 16" id="KW-0732">Signal</keyword>
<dbReference type="InterPro" id="IPR000531">
    <property type="entry name" value="Beta-barrel_TonB"/>
</dbReference>
<evidence type="ECO:0000256" key="5">
    <source>
        <dbReference type="ARBA" id="ARBA00022496"/>
    </source>
</evidence>
<evidence type="ECO:0000259" key="17">
    <source>
        <dbReference type="Pfam" id="PF00593"/>
    </source>
</evidence>
<comment type="subcellular location">
    <subcellularLocation>
        <location evidence="1 14">Cell outer membrane</location>
        <topology evidence="1 14">Multi-pass membrane protein</topology>
    </subcellularLocation>
</comment>
<dbReference type="Pfam" id="PF07715">
    <property type="entry name" value="Plug"/>
    <property type="match status" value="1"/>
</dbReference>
<evidence type="ECO:0000313" key="19">
    <source>
        <dbReference type="EMBL" id="VED53136.1"/>
    </source>
</evidence>
<feature type="domain" description="TonB-dependent receptor-like beta-barrel" evidence="17">
    <location>
        <begin position="250"/>
        <end position="695"/>
    </location>
</feature>
<evidence type="ECO:0000256" key="13">
    <source>
        <dbReference type="ARBA" id="ARBA00023237"/>
    </source>
</evidence>
<keyword evidence="5" id="KW-0410">Iron transport</keyword>
<keyword evidence="4 14" id="KW-1134">Transmembrane beta strand</keyword>
<dbReference type="InterPro" id="IPR036942">
    <property type="entry name" value="Beta-barrel_TonB_sf"/>
</dbReference>
<proteinExistence type="inferred from homology"/>
<organism evidence="19 20">
    <name type="scientific">Raoultella terrigena</name>
    <name type="common">Klebsiella terrigena</name>
    <dbReference type="NCBI Taxonomy" id="577"/>
    <lineage>
        <taxon>Bacteria</taxon>
        <taxon>Pseudomonadati</taxon>
        <taxon>Pseudomonadota</taxon>
        <taxon>Gammaproteobacteria</taxon>
        <taxon>Enterobacterales</taxon>
        <taxon>Enterobacteriaceae</taxon>
        <taxon>Klebsiella/Raoultella group</taxon>
        <taxon>Raoultella</taxon>
    </lineage>
</organism>
<evidence type="ECO:0000256" key="2">
    <source>
        <dbReference type="ARBA" id="ARBA00009810"/>
    </source>
</evidence>
<dbReference type="InterPro" id="IPR010105">
    <property type="entry name" value="TonB_sidphr_rcpt"/>
</dbReference>
<comment type="similarity">
    <text evidence="2 14 15">Belongs to the TonB-dependent receptor family.</text>
</comment>
<dbReference type="Gene3D" id="2.40.170.20">
    <property type="entry name" value="TonB-dependent receptor, beta-barrel domain"/>
    <property type="match status" value="1"/>
</dbReference>
<dbReference type="PANTHER" id="PTHR32552">
    <property type="entry name" value="FERRICHROME IRON RECEPTOR-RELATED"/>
    <property type="match status" value="1"/>
</dbReference>
<evidence type="ECO:0000256" key="3">
    <source>
        <dbReference type="ARBA" id="ARBA00022448"/>
    </source>
</evidence>
<evidence type="ECO:0000256" key="7">
    <source>
        <dbReference type="ARBA" id="ARBA00022729"/>
    </source>
</evidence>
<dbReference type="PROSITE" id="PS52016">
    <property type="entry name" value="TONB_DEPENDENT_REC_3"/>
    <property type="match status" value="1"/>
</dbReference>
<keyword evidence="9" id="KW-0406">Ion transport</keyword>
<keyword evidence="8" id="KW-0408">Iron</keyword>
<evidence type="ECO:0000256" key="12">
    <source>
        <dbReference type="ARBA" id="ARBA00023170"/>
    </source>
</evidence>
<keyword evidence="6 14" id="KW-0812">Transmembrane</keyword>
<dbReference type="GO" id="GO:0038023">
    <property type="term" value="F:signaling receptor activity"/>
    <property type="evidence" value="ECO:0007669"/>
    <property type="project" value="InterPro"/>
</dbReference>
<feature type="chain" id="PRO_5031117235" evidence="16">
    <location>
        <begin position="38"/>
        <end position="726"/>
    </location>
</feature>
<evidence type="ECO:0000256" key="1">
    <source>
        <dbReference type="ARBA" id="ARBA00004571"/>
    </source>
</evidence>
<evidence type="ECO:0000256" key="15">
    <source>
        <dbReference type="RuleBase" id="RU003357"/>
    </source>
</evidence>
<evidence type="ECO:0000256" key="10">
    <source>
        <dbReference type="ARBA" id="ARBA00023077"/>
    </source>
</evidence>
<dbReference type="Gene3D" id="2.170.130.10">
    <property type="entry name" value="TonB-dependent receptor, plug domain"/>
    <property type="match status" value="1"/>
</dbReference>
<dbReference type="EMBL" id="LR134253">
    <property type="protein sequence ID" value="VED53136.1"/>
    <property type="molecule type" value="Genomic_DNA"/>
</dbReference>
<dbReference type="AlphaFoldDB" id="A0A7Z9CU99"/>
<protein>
    <submittedName>
        <fullName evidence="19">TonB-dependent siderophore receptor</fullName>
    </submittedName>
</protein>
<evidence type="ECO:0000256" key="16">
    <source>
        <dbReference type="SAM" id="SignalP"/>
    </source>
</evidence>
<dbReference type="InterPro" id="IPR037066">
    <property type="entry name" value="Plug_dom_sf"/>
</dbReference>
<evidence type="ECO:0000256" key="11">
    <source>
        <dbReference type="ARBA" id="ARBA00023136"/>
    </source>
</evidence>
<evidence type="ECO:0000256" key="8">
    <source>
        <dbReference type="ARBA" id="ARBA00023004"/>
    </source>
</evidence>
<dbReference type="PROSITE" id="PS51257">
    <property type="entry name" value="PROKAR_LIPOPROTEIN"/>
    <property type="match status" value="1"/>
</dbReference>